<feature type="compositionally biased region" description="Polar residues" evidence="1">
    <location>
        <begin position="75"/>
        <end position="90"/>
    </location>
</feature>
<dbReference type="RefSeq" id="XP_033360599.1">
    <property type="nucleotide sequence ID" value="XM_033504708.1"/>
</dbReference>
<evidence type="ECO:0000313" key="3">
    <source>
        <dbReference type="RefSeq" id="XP_033360599.1"/>
    </source>
</evidence>
<dbReference type="Proteomes" id="UP000504631">
    <property type="component" value="Unplaced"/>
</dbReference>
<accession>A0A6J3L9K4</accession>
<gene>
    <name evidence="3" type="primary">LOC117239260</name>
</gene>
<feature type="compositionally biased region" description="Basic and acidic residues" evidence="1">
    <location>
        <begin position="248"/>
        <end position="278"/>
    </location>
</feature>
<feature type="compositionally biased region" description="Low complexity" evidence="1">
    <location>
        <begin position="418"/>
        <end position="438"/>
    </location>
</feature>
<feature type="compositionally biased region" description="Basic and acidic residues" evidence="1">
    <location>
        <begin position="285"/>
        <end position="296"/>
    </location>
</feature>
<dbReference type="GeneID" id="117239260"/>
<dbReference type="AlphaFoldDB" id="A0A6J3L9K4"/>
<evidence type="ECO:0000313" key="2">
    <source>
        <dbReference type="Proteomes" id="UP000504631"/>
    </source>
</evidence>
<organism evidence="2 3">
    <name type="scientific">Bombus vosnesenskii</name>
    <dbReference type="NCBI Taxonomy" id="207650"/>
    <lineage>
        <taxon>Eukaryota</taxon>
        <taxon>Metazoa</taxon>
        <taxon>Ecdysozoa</taxon>
        <taxon>Arthropoda</taxon>
        <taxon>Hexapoda</taxon>
        <taxon>Insecta</taxon>
        <taxon>Pterygota</taxon>
        <taxon>Neoptera</taxon>
        <taxon>Endopterygota</taxon>
        <taxon>Hymenoptera</taxon>
        <taxon>Apocrita</taxon>
        <taxon>Aculeata</taxon>
        <taxon>Apoidea</taxon>
        <taxon>Anthophila</taxon>
        <taxon>Apidae</taxon>
        <taxon>Bombus</taxon>
        <taxon>Pyrobombus</taxon>
    </lineage>
</organism>
<protein>
    <submittedName>
        <fullName evidence="3">Neurofilament heavy polypeptide-like isoform X1</fullName>
    </submittedName>
</protein>
<reference evidence="3" key="1">
    <citation type="submission" date="2025-08" db="UniProtKB">
        <authorList>
            <consortium name="RefSeq"/>
        </authorList>
    </citation>
    <scope>IDENTIFICATION</scope>
    <source>
        <tissue evidence="3">Muscle</tissue>
    </source>
</reference>
<evidence type="ECO:0000256" key="1">
    <source>
        <dbReference type="SAM" id="MobiDB-lite"/>
    </source>
</evidence>
<name>A0A6J3L9K4_9HYME</name>
<dbReference type="KEGG" id="bvk:117239260"/>
<feature type="region of interest" description="Disordered" evidence="1">
    <location>
        <begin position="248"/>
        <end position="590"/>
    </location>
</feature>
<feature type="compositionally biased region" description="Low complexity" evidence="1">
    <location>
        <begin position="514"/>
        <end position="532"/>
    </location>
</feature>
<feature type="compositionally biased region" description="Low complexity" evidence="1">
    <location>
        <begin position="446"/>
        <end position="502"/>
    </location>
</feature>
<feature type="compositionally biased region" description="Basic residues" evidence="1">
    <location>
        <begin position="322"/>
        <end position="353"/>
    </location>
</feature>
<feature type="region of interest" description="Disordered" evidence="1">
    <location>
        <begin position="61"/>
        <end position="91"/>
    </location>
</feature>
<feature type="compositionally biased region" description="Low complexity" evidence="1">
    <location>
        <begin position="369"/>
        <end position="389"/>
    </location>
</feature>
<proteinExistence type="predicted"/>
<keyword evidence="2" id="KW-1185">Reference proteome</keyword>
<feature type="region of interest" description="Disordered" evidence="1">
    <location>
        <begin position="162"/>
        <end position="196"/>
    </location>
</feature>
<feature type="compositionally biased region" description="Basic residues" evidence="1">
    <location>
        <begin position="503"/>
        <end position="513"/>
    </location>
</feature>
<sequence>MQLLDLPVTGVNCRFFHNYNLDKMDYRQKMIIPSQQNTKNDDEDDEDLEALRLAALQSLRTKDTVHNKKQPPPQKTVSDVIQTSHTSYKSQRPLRRGYFHNRMQQRQNGNVYYQSPRNPNLIAIIPLDERPVLQQTDLACSVEKIVPSIESYSTEVTKFHRFKDNGSGSEEEDNKEQKNTVTKSENVKKDGVGDKISTMVENQMETVENLKKAEEDQGGVNDDDDDIIIMADLEEEDSLERLMDEMEREMNVDKPSERKEKKSNKKENRESMKKDEINRNISQKNRTEDSNIRKESYSPAPTTIIIKSERRSISPHTVNRISQKRRSLSPRSRSRKKSPRRSPRRSPSRQSKKSQREMTRYRSPRKSPVRYSPRSRSPKLSSRSRSPRLSPRRSPNKSPMRSPIKRCLSPRGRSPKLSPHSRSPRPIRSPKISITKSPRLARSRSPRFSPLRLSPQSRSPLRSRSPKISPRRISPSRRLSPKSKSPGLSPRRGSSRLMSPKISPRRMSPRSRSPRLSPRRSPWSSPRNSPRLSPRRKRSPRWSPKELSRKHGPRSITPDGTCSPSYAKESSPIIKSRVSPEINRVKTKHKEESFEDATMIEKETADIINDPVLEARRRKFESTKPIDPINANKKIKLNKKENTSKKVESLEEGDIQTGNVRKLNKITEDYDIQETDLCLDTHYEFEEFEQSIENASPIAITSSVNSCLDLETQNLEKERSSKKKKKRDKELYQVGKLKNELPLSERIGKDKKCKKRKDVISDGSSEDMDAIFEDLVVDKESDLRTELSRRRAERLNRTVPIQSARLVQSAFKGVVNEVVKSNAKVNQRHLVKADEKTNQKEVRRVTVLHRSISDIHDSEDESTLDSKVPVRFRLGLNKQVQDTRESKVSRKTSKRQGRKVNHKINLAVTNAEHIL</sequence>